<dbReference type="PROSITE" id="PS00070">
    <property type="entry name" value="ALDEHYDE_DEHYDR_CYS"/>
    <property type="match status" value="1"/>
</dbReference>
<dbReference type="RefSeq" id="WP_265986393.1">
    <property type="nucleotide sequence ID" value="NZ_JAPHAV010000013.1"/>
</dbReference>
<dbReference type="Gene3D" id="3.40.309.10">
    <property type="entry name" value="Aldehyde Dehydrogenase, Chain A, domain 2"/>
    <property type="match status" value="1"/>
</dbReference>
<organism evidence="4 5">
    <name type="scientific">Ochrobactrum chromiisoli</name>
    <dbReference type="NCBI Taxonomy" id="2993941"/>
    <lineage>
        <taxon>Bacteria</taxon>
        <taxon>Pseudomonadati</taxon>
        <taxon>Pseudomonadota</taxon>
        <taxon>Alphaproteobacteria</taxon>
        <taxon>Hyphomicrobiales</taxon>
        <taxon>Brucellaceae</taxon>
        <taxon>Brucella/Ochrobactrum group</taxon>
        <taxon>Ochrobactrum</taxon>
    </lineage>
</organism>
<dbReference type="Pfam" id="PF00171">
    <property type="entry name" value="Aldedh"/>
    <property type="match status" value="1"/>
</dbReference>
<dbReference type="Proteomes" id="UP001301216">
    <property type="component" value="Unassembled WGS sequence"/>
</dbReference>
<evidence type="ECO:0000256" key="1">
    <source>
        <dbReference type="ARBA" id="ARBA00009986"/>
    </source>
</evidence>
<name>A0ABT3QSW7_9HYPH</name>
<dbReference type="InterPro" id="IPR016161">
    <property type="entry name" value="Ald_DH/histidinol_DH"/>
</dbReference>
<dbReference type="InterPro" id="IPR016160">
    <property type="entry name" value="Ald_DH_CS_CYS"/>
</dbReference>
<sequence>MTQVQYPNTQLFINGQWINSSDGKDLAVLNPATGKEIGRVARATTADLELALHAAETAFKSYRRTTARERAKLLHAAADNLRARIDDIAPIMTLEQGKPLKEAQSELRNADDVIRWFAEEAIRSYGRLIPARNNHTQQIAMKEPIGVVAAFTPWNYPVAQAIRKICGALAAGCTVILKAAEEAPASCAAMVKAFADAGFPVGSLNLVFGTPADISGYLVPHPTVRKISFTGSTPVGKQLTAMAGANMKRATMELGGHAPYIVCADADLDAAAAMLVGHKYHNAGQVCIAPTRILVEEGVFDTFLARVTTETAKVKVGDGMNPATTMGPMANARRLDAMDRLIADAVGKGAKCLTGGARHNDDGGFYYQPTILTDVPLNADIMHEEPFGPVMIVNRFSSLDDAIEEANRLPYGLAAYGFTASQLKALRMTQEIETGMISINEYGLAYAEVPFNGVKDSGYGSEGGTEALETFQVVKFVSQLNI</sequence>
<dbReference type="PANTHER" id="PTHR43353:SF5">
    <property type="entry name" value="SUCCINATE-SEMIALDEHYDE DEHYDROGENASE, MITOCHONDRIAL"/>
    <property type="match status" value="1"/>
</dbReference>
<dbReference type="InterPro" id="IPR050740">
    <property type="entry name" value="Aldehyde_DH_Superfamily"/>
</dbReference>
<comment type="caution">
    <text evidence="4">The sequence shown here is derived from an EMBL/GenBank/DDBJ whole genome shotgun (WGS) entry which is preliminary data.</text>
</comment>
<dbReference type="EMBL" id="JAPHAV010000013">
    <property type="protein sequence ID" value="MCX2698703.1"/>
    <property type="molecule type" value="Genomic_DNA"/>
</dbReference>
<proteinExistence type="inferred from homology"/>
<dbReference type="CDD" id="cd07103">
    <property type="entry name" value="ALDH_F5_SSADH_GabD"/>
    <property type="match status" value="1"/>
</dbReference>
<feature type="domain" description="Aldehyde dehydrogenase" evidence="3">
    <location>
        <begin position="17"/>
        <end position="477"/>
    </location>
</feature>
<evidence type="ECO:0000313" key="5">
    <source>
        <dbReference type="Proteomes" id="UP001301216"/>
    </source>
</evidence>
<gene>
    <name evidence="4" type="ORF">OPR82_18420</name>
</gene>
<dbReference type="PANTHER" id="PTHR43353">
    <property type="entry name" value="SUCCINATE-SEMIALDEHYDE DEHYDROGENASE, MITOCHONDRIAL"/>
    <property type="match status" value="1"/>
</dbReference>
<dbReference type="InterPro" id="IPR015590">
    <property type="entry name" value="Aldehyde_DH_dom"/>
</dbReference>
<keyword evidence="2" id="KW-0560">Oxidoreductase</keyword>
<dbReference type="InterPro" id="IPR016162">
    <property type="entry name" value="Ald_DH_N"/>
</dbReference>
<accession>A0ABT3QSW7</accession>
<keyword evidence="5" id="KW-1185">Reference proteome</keyword>
<dbReference type="SUPFAM" id="SSF53720">
    <property type="entry name" value="ALDH-like"/>
    <property type="match status" value="1"/>
</dbReference>
<evidence type="ECO:0000259" key="3">
    <source>
        <dbReference type="Pfam" id="PF00171"/>
    </source>
</evidence>
<dbReference type="Gene3D" id="3.40.605.10">
    <property type="entry name" value="Aldehyde Dehydrogenase, Chain A, domain 1"/>
    <property type="match status" value="1"/>
</dbReference>
<protein>
    <submittedName>
        <fullName evidence="4">NAD-dependent succinate-semialdehyde dehydrogenase</fullName>
    </submittedName>
</protein>
<comment type="similarity">
    <text evidence="1">Belongs to the aldehyde dehydrogenase family.</text>
</comment>
<evidence type="ECO:0000256" key="2">
    <source>
        <dbReference type="ARBA" id="ARBA00023002"/>
    </source>
</evidence>
<evidence type="ECO:0000313" key="4">
    <source>
        <dbReference type="EMBL" id="MCX2698703.1"/>
    </source>
</evidence>
<reference evidence="4 5" key="1">
    <citation type="submission" date="2022-11" db="EMBL/GenBank/DDBJ databases">
        <title>Brucella sp. YY2X, whole genome shotgun sequencing project.</title>
        <authorList>
            <person name="Yang Y."/>
        </authorList>
    </citation>
    <scope>NUCLEOTIDE SEQUENCE [LARGE SCALE GENOMIC DNA]</scope>
    <source>
        <strain evidence="4 5">YY2X</strain>
    </source>
</reference>
<dbReference type="InterPro" id="IPR016163">
    <property type="entry name" value="Ald_DH_C"/>
</dbReference>